<organism evidence="4">
    <name type="scientific">Bradyrhizobium septentrionale</name>
    <dbReference type="NCBI Taxonomy" id="1404411"/>
    <lineage>
        <taxon>Bacteria</taxon>
        <taxon>Pseudomonadati</taxon>
        <taxon>Pseudomonadota</taxon>
        <taxon>Alphaproteobacteria</taxon>
        <taxon>Hyphomicrobiales</taxon>
        <taxon>Nitrobacteraceae</taxon>
        <taxon>Bradyrhizobium</taxon>
    </lineage>
</organism>
<evidence type="ECO:0000313" key="4">
    <source>
        <dbReference type="EMBL" id="NVI44725.1"/>
    </source>
</evidence>
<reference evidence="4" key="1">
    <citation type="submission" date="2020-06" db="EMBL/GenBank/DDBJ databases">
        <title>Whole Genome Sequence of Bradyrhizobium sp. Strain 1S1.</title>
        <authorList>
            <person name="Bromfield E.S.P."/>
            <person name="Cloutier S."/>
        </authorList>
    </citation>
    <scope>NUCLEOTIDE SEQUENCE [LARGE SCALE GENOMIC DNA]</scope>
    <source>
        <strain evidence="4">1S1</strain>
    </source>
</reference>
<dbReference type="GO" id="GO:0005886">
    <property type="term" value="C:plasma membrane"/>
    <property type="evidence" value="ECO:0007669"/>
    <property type="project" value="UniProtKB-SubCell"/>
</dbReference>
<dbReference type="PANTHER" id="PTHR30203:SF33">
    <property type="entry name" value="BLR4455 PROTEIN"/>
    <property type="match status" value="1"/>
</dbReference>
<feature type="region of interest" description="Disordered" evidence="3">
    <location>
        <begin position="43"/>
        <end position="65"/>
    </location>
</feature>
<proteinExistence type="inferred from homology"/>
<evidence type="ECO:0000256" key="2">
    <source>
        <dbReference type="RuleBase" id="RU362097"/>
    </source>
</evidence>
<dbReference type="AlphaFoldDB" id="A0A973W090"/>
<sequence>MDDFSISTPRHAAAAMRGLAAAAGALMLAGCAVGPNFSSPPAPTVAGYTPEKLQSPPSDPAGPRVSGQRFVNGADIPTRWWAAFRSAPLNQLIRLSVERNPSLQAAEAAIRLANFNALAQRGLYFPQVGANFTPSDQLVSNAVSGPGNTAQARYTLYTAQLNISFVPDVWGENMRNVESLDALTEQAQFQLEAAYLTLTSNVVTAAIQEASLRGQIAATEHIIKVERDILGILQNQFNAGQAAQVDVLAQQAALAQSEETLPPLQKQLAIQRDLLTALAGQFSADEILQKFDLQRLALPANLPVSLPSTLVAQRPDVRAAEANLHSASALVGAAIAARLPSFTISANPGSTAFNAAQLFTPGTLFYTVAGSATQTVFDGLTLYHKQKAAEAALEQANAQYRQAVITAFQNVADALRSLQADARAVQAAIKAEDAAKASLDIVQKQLGLGQVNQVNVLNAQQVYLNAAITRVQAVATRLSDTAALFMALGGGWPTDCATSDWRSCVFESRVASRN</sequence>
<dbReference type="GO" id="GO:0015562">
    <property type="term" value="F:efflux transmembrane transporter activity"/>
    <property type="evidence" value="ECO:0007669"/>
    <property type="project" value="InterPro"/>
</dbReference>
<accession>A0A973W090</accession>
<dbReference type="Gene3D" id="1.20.1600.10">
    <property type="entry name" value="Outer membrane efflux proteins (OEP)"/>
    <property type="match status" value="1"/>
</dbReference>
<comment type="caution">
    <text evidence="4">The sequence shown here is derived from an EMBL/GenBank/DDBJ whole genome shotgun (WGS) entry which is preliminary data.</text>
</comment>
<dbReference type="NCBIfam" id="TIGR01845">
    <property type="entry name" value="outer_NodT"/>
    <property type="match status" value="1"/>
</dbReference>
<dbReference type="RefSeq" id="WP_166204177.1">
    <property type="nucleotide sequence ID" value="NZ_CP088285.1"/>
</dbReference>
<dbReference type="InterPro" id="IPR010131">
    <property type="entry name" value="MdtP/NodT-like"/>
</dbReference>
<comment type="similarity">
    <text evidence="1 2">Belongs to the outer membrane factor (OMF) (TC 1.B.17) family.</text>
</comment>
<keyword evidence="2" id="KW-0812">Transmembrane</keyword>
<keyword evidence="2" id="KW-0472">Membrane</keyword>
<evidence type="ECO:0000256" key="3">
    <source>
        <dbReference type="SAM" id="MobiDB-lite"/>
    </source>
</evidence>
<dbReference type="InterPro" id="IPR003423">
    <property type="entry name" value="OMP_efflux"/>
</dbReference>
<dbReference type="PANTHER" id="PTHR30203">
    <property type="entry name" value="OUTER MEMBRANE CATION EFFLUX PROTEIN"/>
    <property type="match status" value="1"/>
</dbReference>
<dbReference type="Pfam" id="PF02321">
    <property type="entry name" value="OEP"/>
    <property type="match status" value="2"/>
</dbReference>
<dbReference type="EMBL" id="JAAOLE020000001">
    <property type="protein sequence ID" value="NVI44725.1"/>
    <property type="molecule type" value="Genomic_DNA"/>
</dbReference>
<dbReference type="SUPFAM" id="SSF56954">
    <property type="entry name" value="Outer membrane efflux proteins (OEP)"/>
    <property type="match status" value="1"/>
</dbReference>
<protein>
    <submittedName>
        <fullName evidence="4">Efflux transporter outer membrane subunit</fullName>
    </submittedName>
</protein>
<dbReference type="Gene3D" id="2.20.200.10">
    <property type="entry name" value="Outer membrane efflux proteins (OEP)"/>
    <property type="match status" value="1"/>
</dbReference>
<keyword evidence="2" id="KW-1134">Transmembrane beta strand</keyword>
<keyword evidence="2" id="KW-0564">Palmitate</keyword>
<gene>
    <name evidence="4" type="ORF">HAP48_017580</name>
</gene>
<keyword evidence="2" id="KW-0449">Lipoprotein</keyword>
<name>A0A973W090_9BRAD</name>
<comment type="subcellular location">
    <subcellularLocation>
        <location evidence="2">Cell membrane</location>
        <topology evidence="2">Lipid-anchor</topology>
    </subcellularLocation>
</comment>
<evidence type="ECO:0000256" key="1">
    <source>
        <dbReference type="ARBA" id="ARBA00007613"/>
    </source>
</evidence>